<dbReference type="AlphaFoldDB" id="A0A0F9JUY0"/>
<sequence length="133" mass="15091">MSFDNRQFNVVGQGLEMLERTLVLAFEQHGSYSNPAAAYRMTPQGMVIDWTMHGDAIPFPCGLSAADAARLVWSWLELQPTWKEFSFPGWTEDNHHDGHNSKGWRVFCEDWGHVGGNHYSIVAIAPAYLWHGK</sequence>
<comment type="caution">
    <text evidence="1">The sequence shown here is derived from an EMBL/GenBank/DDBJ whole genome shotgun (WGS) entry which is preliminary data.</text>
</comment>
<accession>A0A0F9JUY0</accession>
<reference evidence="1" key="1">
    <citation type="journal article" date="2015" name="Nature">
        <title>Complex archaea that bridge the gap between prokaryotes and eukaryotes.</title>
        <authorList>
            <person name="Spang A."/>
            <person name="Saw J.H."/>
            <person name="Jorgensen S.L."/>
            <person name="Zaremba-Niedzwiedzka K."/>
            <person name="Martijn J."/>
            <person name="Lind A.E."/>
            <person name="van Eijk R."/>
            <person name="Schleper C."/>
            <person name="Guy L."/>
            <person name="Ettema T.J."/>
        </authorList>
    </citation>
    <scope>NUCLEOTIDE SEQUENCE</scope>
</reference>
<evidence type="ECO:0000313" key="1">
    <source>
        <dbReference type="EMBL" id="KKM73518.1"/>
    </source>
</evidence>
<protein>
    <submittedName>
        <fullName evidence="1">Uncharacterized protein</fullName>
    </submittedName>
</protein>
<organism evidence="1">
    <name type="scientific">marine sediment metagenome</name>
    <dbReference type="NCBI Taxonomy" id="412755"/>
    <lineage>
        <taxon>unclassified sequences</taxon>
        <taxon>metagenomes</taxon>
        <taxon>ecological metagenomes</taxon>
    </lineage>
</organism>
<name>A0A0F9JUY0_9ZZZZ</name>
<proteinExistence type="predicted"/>
<gene>
    <name evidence="1" type="ORF">LCGC14_1409660</name>
</gene>
<dbReference type="EMBL" id="LAZR01009290">
    <property type="protein sequence ID" value="KKM73518.1"/>
    <property type="molecule type" value="Genomic_DNA"/>
</dbReference>